<evidence type="ECO:0000313" key="11">
    <source>
        <dbReference type="EMBL" id="SFM79477.1"/>
    </source>
</evidence>
<keyword evidence="5 9" id="KW-0227">DNA damage</keyword>
<feature type="binding site" evidence="9">
    <location>
        <position position="215"/>
    </location>
    <ligand>
        <name>Zn(2+)</name>
        <dbReference type="ChEBI" id="CHEBI:29105"/>
        <label>2</label>
    </ligand>
</feature>
<keyword evidence="6 9" id="KW-0378">Hydrolase</keyword>
<dbReference type="Gene3D" id="3.20.20.150">
    <property type="entry name" value="Divalent-metal-dependent TIM barrel enzymes"/>
    <property type="match status" value="1"/>
</dbReference>
<dbReference type="PROSITE" id="PS00731">
    <property type="entry name" value="AP_NUCLEASE_F2_3"/>
    <property type="match status" value="1"/>
</dbReference>
<feature type="binding site" evidence="9">
    <location>
        <position position="107"/>
    </location>
    <ligand>
        <name>Zn(2+)</name>
        <dbReference type="ChEBI" id="CHEBI:29105"/>
        <label>1</label>
    </ligand>
</feature>
<comment type="function">
    <text evidence="9">Endonuclease IV plays a role in DNA repair. It cleaves phosphodiester bonds at apurinic or apyrimidinic (AP) sites, generating a 3'-hydroxyl group and a 5'-terminal sugar phosphate.</text>
</comment>
<reference evidence="11 12" key="1">
    <citation type="submission" date="2016-10" db="EMBL/GenBank/DDBJ databases">
        <authorList>
            <person name="de Groot N.N."/>
        </authorList>
    </citation>
    <scope>NUCLEOTIDE SEQUENCE [LARGE SCALE GENOMIC DNA]</scope>
    <source>
        <strain evidence="11 12">DSM 9990</strain>
    </source>
</reference>
<keyword evidence="4 9" id="KW-0255">Endonuclease</keyword>
<gene>
    <name evidence="9" type="primary">nfo</name>
    <name evidence="11" type="ORF">SAMN05660836_01485</name>
</gene>
<feature type="binding site" evidence="9">
    <location>
        <position position="67"/>
    </location>
    <ligand>
        <name>Zn(2+)</name>
        <dbReference type="ChEBI" id="CHEBI:29105"/>
        <label>1</label>
    </ligand>
</feature>
<keyword evidence="12" id="KW-1185">Reference proteome</keyword>
<dbReference type="InterPro" id="IPR013022">
    <property type="entry name" value="Xyl_isomerase-like_TIM-brl"/>
</dbReference>
<dbReference type="InterPro" id="IPR001719">
    <property type="entry name" value="AP_endonuc_2"/>
</dbReference>
<dbReference type="GO" id="GO:0008270">
    <property type="term" value="F:zinc ion binding"/>
    <property type="evidence" value="ECO:0007669"/>
    <property type="project" value="UniProtKB-UniRule"/>
</dbReference>
<evidence type="ECO:0000256" key="4">
    <source>
        <dbReference type="ARBA" id="ARBA00022759"/>
    </source>
</evidence>
<dbReference type="NCBIfam" id="TIGR00587">
    <property type="entry name" value="nfo"/>
    <property type="match status" value="1"/>
</dbReference>
<evidence type="ECO:0000313" key="12">
    <source>
        <dbReference type="Proteomes" id="UP000199611"/>
    </source>
</evidence>
<comment type="cofactor">
    <cofactor evidence="9">
        <name>Zn(2+)</name>
        <dbReference type="ChEBI" id="CHEBI:29105"/>
    </cofactor>
    <text evidence="9">Binds 3 Zn(2+) ions.</text>
</comment>
<dbReference type="Proteomes" id="UP000199611">
    <property type="component" value="Unassembled WGS sequence"/>
</dbReference>
<feature type="binding site" evidence="9">
    <location>
        <position position="260"/>
    </location>
    <ligand>
        <name>Zn(2+)</name>
        <dbReference type="ChEBI" id="CHEBI:29105"/>
        <label>2</label>
    </ligand>
</feature>
<keyword evidence="2 9" id="KW-0540">Nuclease</keyword>
<feature type="domain" description="Xylose isomerase-like TIM barrel" evidence="10">
    <location>
        <begin position="26"/>
        <end position="277"/>
    </location>
</feature>
<keyword evidence="3 9" id="KW-0479">Metal-binding</keyword>
<evidence type="ECO:0000256" key="3">
    <source>
        <dbReference type="ARBA" id="ARBA00022723"/>
    </source>
</evidence>
<keyword evidence="7 9" id="KW-0862">Zinc</keyword>
<dbReference type="CDD" id="cd00019">
    <property type="entry name" value="AP2Ec"/>
    <property type="match status" value="1"/>
</dbReference>
<dbReference type="GO" id="GO:0003906">
    <property type="term" value="F:DNA-(apurinic or apyrimidinic site) endonuclease activity"/>
    <property type="evidence" value="ECO:0007669"/>
    <property type="project" value="TreeGrafter"/>
</dbReference>
<dbReference type="FunFam" id="3.20.20.150:FF:000001">
    <property type="entry name" value="Probable endonuclease 4"/>
    <property type="match status" value="1"/>
</dbReference>
<dbReference type="RefSeq" id="WP_093394674.1">
    <property type="nucleotide sequence ID" value="NZ_FOUU01000004.1"/>
</dbReference>
<dbReference type="GO" id="GO:0006284">
    <property type="term" value="P:base-excision repair"/>
    <property type="evidence" value="ECO:0007669"/>
    <property type="project" value="TreeGrafter"/>
</dbReference>
<evidence type="ECO:0000256" key="9">
    <source>
        <dbReference type="HAMAP-Rule" id="MF_00152"/>
    </source>
</evidence>
<protein>
    <recommendedName>
        <fullName evidence="9">Probable endonuclease 4</fullName>
        <ecNumber evidence="9">3.1.21.2</ecNumber>
    </recommendedName>
    <alternativeName>
        <fullName evidence="9">Endodeoxyribonuclease IV</fullName>
    </alternativeName>
    <alternativeName>
        <fullName evidence="9">Endonuclease IV</fullName>
    </alternativeName>
</protein>
<accession>A0A1I4TSC0</accession>
<dbReference type="STRING" id="39841.SAMN05660836_01485"/>
<comment type="catalytic activity">
    <reaction evidence="9">
        <text>Endonucleolytic cleavage to 5'-phosphooligonucleotide end-products.</text>
        <dbReference type="EC" id="3.1.21.2"/>
    </reaction>
</comment>
<dbReference type="EC" id="3.1.21.2" evidence="9"/>
<dbReference type="GO" id="GO:0008833">
    <property type="term" value="F:deoxyribonuclease IV (phage-T4-induced) activity"/>
    <property type="evidence" value="ECO:0007669"/>
    <property type="project" value="UniProtKB-UniRule"/>
</dbReference>
<proteinExistence type="inferred from homology"/>
<comment type="similarity">
    <text evidence="1 9">Belongs to the AP endonuclease 2 family.</text>
</comment>
<sequence length="284" mass="31227">MALIGAHMSIVGGYHRAIERLIRVNGDALQIFCKNQRRWDGPPVTPEDVIAFRSAWQDQGLFPVAVHAGYLINLASPDANLADLSVRAFSDELERTASLGISVIVLHPGAHRGSDPREAQRRTAYNLDRAISAASLRPLWVLLETTAGQGTSIGATFEELADIMEKSAYSHCLGICFDTAHVFAAGYDISNSYGYENTLKRLDDLVGLDRVRLLHLNDSRTDCGSRIDRHEHIGKGRIGLEAFRRIVNDPTFAKVPMIIETPKGGGLERDRENISLLKSLVKGS</sequence>
<name>A0A1I4TSC0_9BACT</name>
<dbReference type="PANTHER" id="PTHR21445">
    <property type="entry name" value="ENDONUCLEASE IV ENDODEOXYRIBONUCLEASE IV"/>
    <property type="match status" value="1"/>
</dbReference>
<dbReference type="InterPro" id="IPR036237">
    <property type="entry name" value="Xyl_isomerase-like_sf"/>
</dbReference>
<evidence type="ECO:0000256" key="8">
    <source>
        <dbReference type="ARBA" id="ARBA00023204"/>
    </source>
</evidence>
<dbReference type="SUPFAM" id="SSF51658">
    <property type="entry name" value="Xylose isomerase-like"/>
    <property type="match status" value="1"/>
</dbReference>
<keyword evidence="8 9" id="KW-0234">DNA repair</keyword>
<dbReference type="OrthoDB" id="9805666at2"/>
<dbReference type="PROSITE" id="PS00729">
    <property type="entry name" value="AP_NUCLEASE_F2_1"/>
    <property type="match status" value="1"/>
</dbReference>
<dbReference type="AlphaFoldDB" id="A0A1I4TSC0"/>
<feature type="binding site" evidence="9">
    <location>
        <position position="181"/>
    </location>
    <ligand>
        <name>Zn(2+)</name>
        <dbReference type="ChEBI" id="CHEBI:29105"/>
        <label>3</label>
    </ligand>
</feature>
<dbReference type="GO" id="GO:0003677">
    <property type="term" value="F:DNA binding"/>
    <property type="evidence" value="ECO:0007669"/>
    <property type="project" value="InterPro"/>
</dbReference>
<organism evidence="11 12">
    <name type="scientific">Thermodesulforhabdus norvegica</name>
    <dbReference type="NCBI Taxonomy" id="39841"/>
    <lineage>
        <taxon>Bacteria</taxon>
        <taxon>Pseudomonadati</taxon>
        <taxon>Thermodesulfobacteriota</taxon>
        <taxon>Syntrophobacteria</taxon>
        <taxon>Syntrophobacterales</taxon>
        <taxon>Thermodesulforhabdaceae</taxon>
        <taxon>Thermodesulforhabdus</taxon>
    </lineage>
</organism>
<dbReference type="PANTHER" id="PTHR21445:SF0">
    <property type="entry name" value="APURINIC-APYRIMIDINIC ENDONUCLEASE"/>
    <property type="match status" value="1"/>
</dbReference>
<evidence type="ECO:0000256" key="1">
    <source>
        <dbReference type="ARBA" id="ARBA00005340"/>
    </source>
</evidence>
<dbReference type="GO" id="GO:0008081">
    <property type="term" value="F:phosphoric diester hydrolase activity"/>
    <property type="evidence" value="ECO:0007669"/>
    <property type="project" value="TreeGrafter"/>
</dbReference>
<dbReference type="Pfam" id="PF01261">
    <property type="entry name" value="AP_endonuc_2"/>
    <property type="match status" value="1"/>
</dbReference>
<evidence type="ECO:0000256" key="5">
    <source>
        <dbReference type="ARBA" id="ARBA00022763"/>
    </source>
</evidence>
<dbReference type="HAMAP" id="MF_00152">
    <property type="entry name" value="Nfo"/>
    <property type="match status" value="1"/>
</dbReference>
<dbReference type="EMBL" id="FOUU01000004">
    <property type="protein sequence ID" value="SFM79477.1"/>
    <property type="molecule type" value="Genomic_DNA"/>
</dbReference>
<evidence type="ECO:0000256" key="7">
    <source>
        <dbReference type="ARBA" id="ARBA00022833"/>
    </source>
</evidence>
<dbReference type="InterPro" id="IPR018246">
    <property type="entry name" value="AP_endonuc_F2_Zn_BS"/>
</dbReference>
<evidence type="ECO:0000259" key="10">
    <source>
        <dbReference type="Pfam" id="PF01261"/>
    </source>
</evidence>
<dbReference type="PROSITE" id="PS51432">
    <property type="entry name" value="AP_NUCLEASE_F2_4"/>
    <property type="match status" value="1"/>
</dbReference>
<feature type="binding site" evidence="9">
    <location>
        <position position="230"/>
    </location>
    <ligand>
        <name>Zn(2+)</name>
        <dbReference type="ChEBI" id="CHEBI:29105"/>
        <label>3</label>
    </ligand>
</feature>
<feature type="binding site" evidence="9">
    <location>
        <position position="144"/>
    </location>
    <ligand>
        <name>Zn(2+)</name>
        <dbReference type="ChEBI" id="CHEBI:29105"/>
        <label>2</label>
    </ligand>
</feature>
<feature type="binding site" evidence="9">
    <location>
        <position position="144"/>
    </location>
    <ligand>
        <name>Zn(2+)</name>
        <dbReference type="ChEBI" id="CHEBI:29105"/>
        <label>1</label>
    </ligand>
</feature>
<evidence type="ECO:0000256" key="2">
    <source>
        <dbReference type="ARBA" id="ARBA00022722"/>
    </source>
</evidence>
<feature type="binding site" evidence="9">
    <location>
        <position position="228"/>
    </location>
    <ligand>
        <name>Zn(2+)</name>
        <dbReference type="ChEBI" id="CHEBI:29105"/>
        <label>3</label>
    </ligand>
</feature>
<evidence type="ECO:0000256" key="6">
    <source>
        <dbReference type="ARBA" id="ARBA00022801"/>
    </source>
</evidence>
<dbReference type="SMART" id="SM00518">
    <property type="entry name" value="AP2Ec"/>
    <property type="match status" value="1"/>
</dbReference>
<feature type="binding site" evidence="9">
    <location>
        <position position="178"/>
    </location>
    <ligand>
        <name>Zn(2+)</name>
        <dbReference type="ChEBI" id="CHEBI:29105"/>
        <label>2</label>
    </ligand>
</feature>